<proteinExistence type="predicted"/>
<dbReference type="EMBL" id="CAJVQB010007046">
    <property type="protein sequence ID" value="CAG8696188.1"/>
    <property type="molecule type" value="Genomic_DNA"/>
</dbReference>
<gene>
    <name evidence="2" type="ORF">GMARGA_LOCUS11828</name>
</gene>
<evidence type="ECO:0000313" key="3">
    <source>
        <dbReference type="Proteomes" id="UP000789901"/>
    </source>
</evidence>
<reference evidence="2 3" key="1">
    <citation type="submission" date="2021-06" db="EMBL/GenBank/DDBJ databases">
        <authorList>
            <person name="Kallberg Y."/>
            <person name="Tangrot J."/>
            <person name="Rosling A."/>
        </authorList>
    </citation>
    <scope>NUCLEOTIDE SEQUENCE [LARGE SCALE GENOMIC DNA]</scope>
    <source>
        <strain evidence="2 3">120-4 pot B 10/14</strain>
    </source>
</reference>
<dbReference type="Proteomes" id="UP000789901">
    <property type="component" value="Unassembled WGS sequence"/>
</dbReference>
<organism evidence="2 3">
    <name type="scientific">Gigaspora margarita</name>
    <dbReference type="NCBI Taxonomy" id="4874"/>
    <lineage>
        <taxon>Eukaryota</taxon>
        <taxon>Fungi</taxon>
        <taxon>Fungi incertae sedis</taxon>
        <taxon>Mucoromycota</taxon>
        <taxon>Glomeromycotina</taxon>
        <taxon>Glomeromycetes</taxon>
        <taxon>Diversisporales</taxon>
        <taxon>Gigasporaceae</taxon>
        <taxon>Gigaspora</taxon>
    </lineage>
</organism>
<name>A0ABN7UXC6_GIGMA</name>
<evidence type="ECO:0000313" key="2">
    <source>
        <dbReference type="EMBL" id="CAG8696188.1"/>
    </source>
</evidence>
<comment type="caution">
    <text evidence="2">The sequence shown here is derived from an EMBL/GenBank/DDBJ whole genome shotgun (WGS) entry which is preliminary data.</text>
</comment>
<accession>A0ABN7UXC6</accession>
<keyword evidence="3" id="KW-1185">Reference proteome</keyword>
<feature type="region of interest" description="Disordered" evidence="1">
    <location>
        <begin position="29"/>
        <end position="51"/>
    </location>
</feature>
<sequence length="140" mass="16202">MQKLPAILESLDGDTKNYIMEWGDMVRSKHSSDNDSDSDEEDNYSDSDDDDNVTYYGDLLLVIEWNETGLIQRNIQKNMISNYIRSFQGISAQQVISNIIYGLQRLYLQRNVPSLGRVYIVTAEEKNTFEAYEYYGVFAL</sequence>
<evidence type="ECO:0000256" key="1">
    <source>
        <dbReference type="SAM" id="MobiDB-lite"/>
    </source>
</evidence>
<protein>
    <submittedName>
        <fullName evidence="2">26526_t:CDS:1</fullName>
    </submittedName>
</protein>
<feature type="compositionally biased region" description="Acidic residues" evidence="1">
    <location>
        <begin position="34"/>
        <end position="51"/>
    </location>
</feature>